<keyword evidence="4 7" id="KW-0833">Ubl conjugation pathway</keyword>
<reference evidence="10 11" key="1">
    <citation type="submission" date="2019-03" db="EMBL/GenBank/DDBJ databases">
        <title>Single cell metagenomics reveals metabolic interactions within the superorganism composed of flagellate Streblomastix strix and complex community of Bacteroidetes bacteria on its surface.</title>
        <authorList>
            <person name="Treitli S.C."/>
            <person name="Kolisko M."/>
            <person name="Husnik F."/>
            <person name="Keeling P."/>
            <person name="Hampl V."/>
        </authorList>
    </citation>
    <scope>NUCLEOTIDE SEQUENCE [LARGE SCALE GENOMIC DNA]</scope>
    <source>
        <strain evidence="10">ST1C</strain>
    </source>
</reference>
<feature type="site" description="Important for enzyme activity" evidence="7">
    <location>
        <position position="177"/>
    </location>
</feature>
<dbReference type="FunFam" id="3.40.532.10:FF:000006">
    <property type="entry name" value="Ubiquitin carboxyl-terminal hydrolase"/>
    <property type="match status" value="1"/>
</dbReference>
<organism evidence="10 11">
    <name type="scientific">Streblomastix strix</name>
    <dbReference type="NCBI Taxonomy" id="222440"/>
    <lineage>
        <taxon>Eukaryota</taxon>
        <taxon>Metamonada</taxon>
        <taxon>Preaxostyla</taxon>
        <taxon>Oxymonadida</taxon>
        <taxon>Streblomastigidae</taxon>
        <taxon>Streblomastix</taxon>
    </lineage>
</organism>
<dbReference type="Gene3D" id="3.40.532.10">
    <property type="entry name" value="Peptidase C12, ubiquitin carboxyl-terminal hydrolase"/>
    <property type="match status" value="1"/>
</dbReference>
<comment type="similarity">
    <text evidence="2 7 8">Belongs to the peptidase C12 family.</text>
</comment>
<evidence type="ECO:0000313" key="10">
    <source>
        <dbReference type="EMBL" id="KAA6384324.1"/>
    </source>
</evidence>
<evidence type="ECO:0000256" key="6">
    <source>
        <dbReference type="ARBA" id="ARBA00022807"/>
    </source>
</evidence>
<dbReference type="InterPro" id="IPR038765">
    <property type="entry name" value="Papain-like_cys_pep_sf"/>
</dbReference>
<dbReference type="PANTHER" id="PTHR10589">
    <property type="entry name" value="UBIQUITIN CARBOXYL-TERMINAL HYDROLASE"/>
    <property type="match status" value="1"/>
</dbReference>
<feature type="active site" description="Proton donor" evidence="7">
    <location>
        <position position="162"/>
    </location>
</feature>
<keyword evidence="3 7" id="KW-0645">Protease</keyword>
<feature type="active site" description="Nucleophile" evidence="7">
    <location>
        <position position="88"/>
    </location>
</feature>
<evidence type="ECO:0000259" key="9">
    <source>
        <dbReference type="PROSITE" id="PS52048"/>
    </source>
</evidence>
<dbReference type="InterPro" id="IPR001578">
    <property type="entry name" value="Peptidase_C12_UCH"/>
</dbReference>
<evidence type="ECO:0000256" key="1">
    <source>
        <dbReference type="ARBA" id="ARBA00000707"/>
    </source>
</evidence>
<dbReference type="OrthoDB" id="427186at2759"/>
<feature type="domain" description="UCH catalytic" evidence="9">
    <location>
        <begin position="6"/>
        <end position="223"/>
    </location>
</feature>
<dbReference type="EC" id="3.4.19.12" evidence="8"/>
<dbReference type="EMBL" id="SNRW01005813">
    <property type="protein sequence ID" value="KAA6384324.1"/>
    <property type="molecule type" value="Genomic_DNA"/>
</dbReference>
<accession>A0A5J4VP61</accession>
<dbReference type="GO" id="GO:0005737">
    <property type="term" value="C:cytoplasm"/>
    <property type="evidence" value="ECO:0007669"/>
    <property type="project" value="TreeGrafter"/>
</dbReference>
<dbReference type="GO" id="GO:0004843">
    <property type="term" value="F:cysteine-type deubiquitinase activity"/>
    <property type="evidence" value="ECO:0007669"/>
    <property type="project" value="UniProtKB-UniRule"/>
</dbReference>
<dbReference type="InterPro" id="IPR036959">
    <property type="entry name" value="Peptidase_C12_UCH_sf"/>
</dbReference>
<name>A0A5J4VP61_9EUKA</name>
<evidence type="ECO:0000256" key="3">
    <source>
        <dbReference type="ARBA" id="ARBA00022670"/>
    </source>
</evidence>
<dbReference type="SUPFAM" id="SSF54001">
    <property type="entry name" value="Cysteine proteinases"/>
    <property type="match status" value="1"/>
</dbReference>
<gene>
    <name evidence="10" type="ORF">EZS28_020149</name>
</gene>
<evidence type="ECO:0000256" key="7">
    <source>
        <dbReference type="PROSITE-ProRule" id="PRU01393"/>
    </source>
</evidence>
<feature type="site" description="Transition state stabilizer" evidence="7">
    <location>
        <position position="80"/>
    </location>
</feature>
<sequence>MELVHRWLPLESNPDVLDTYTHSLGLSEDFAHYDVLGFDDDLLEMVPKPIHAVYLLYPYQGTNFEEKDLSKDGTLFFLTQNPEIGEACGTIAVLNALGNLQDKIKLKDDSFFKRFFSGAISQDPDKIGEAIMSDQALADAHKNAASSGQSEVPAEGEPTQFHFIAFVERGGKLLEFDGLIPKPIDHGPIPEGSSLLAESVTIIKEMVEESDDQTRFSMIVMSDKQAEE</sequence>
<dbReference type="PRINTS" id="PR00707">
    <property type="entry name" value="UBCTHYDRLASE"/>
</dbReference>
<comment type="catalytic activity">
    <reaction evidence="1 7 8">
        <text>Thiol-dependent hydrolysis of ester, thioester, amide, peptide and isopeptide bonds formed by the C-terminal Gly of ubiquitin (a 76-residue protein attached to proteins as an intracellular targeting signal).</text>
        <dbReference type="EC" id="3.4.19.12"/>
    </reaction>
</comment>
<dbReference type="PROSITE" id="PS52048">
    <property type="entry name" value="UCH_DOMAIN"/>
    <property type="match status" value="1"/>
</dbReference>
<proteinExistence type="inferred from homology"/>
<evidence type="ECO:0000256" key="2">
    <source>
        <dbReference type="ARBA" id="ARBA00009326"/>
    </source>
</evidence>
<comment type="caution">
    <text evidence="10">The sequence shown here is derived from an EMBL/GenBank/DDBJ whole genome shotgun (WGS) entry which is preliminary data.</text>
</comment>
<dbReference type="GO" id="GO:0006511">
    <property type="term" value="P:ubiquitin-dependent protein catabolic process"/>
    <property type="evidence" value="ECO:0007669"/>
    <property type="project" value="UniProtKB-UniRule"/>
</dbReference>
<evidence type="ECO:0000256" key="8">
    <source>
        <dbReference type="RuleBase" id="RU361215"/>
    </source>
</evidence>
<dbReference type="Pfam" id="PF01088">
    <property type="entry name" value="Peptidase_C12"/>
    <property type="match status" value="1"/>
</dbReference>
<dbReference type="GO" id="GO:0016579">
    <property type="term" value="P:protein deubiquitination"/>
    <property type="evidence" value="ECO:0007669"/>
    <property type="project" value="TreeGrafter"/>
</dbReference>
<dbReference type="Proteomes" id="UP000324800">
    <property type="component" value="Unassembled WGS sequence"/>
</dbReference>
<keyword evidence="6 7" id="KW-0788">Thiol protease</keyword>
<protein>
    <recommendedName>
        <fullName evidence="8">Ubiquitin carboxyl-terminal hydrolase</fullName>
        <ecNumber evidence="8">3.4.19.12</ecNumber>
    </recommendedName>
</protein>
<evidence type="ECO:0000256" key="5">
    <source>
        <dbReference type="ARBA" id="ARBA00022801"/>
    </source>
</evidence>
<evidence type="ECO:0000313" key="11">
    <source>
        <dbReference type="Proteomes" id="UP000324800"/>
    </source>
</evidence>
<dbReference type="PANTHER" id="PTHR10589:SF17">
    <property type="entry name" value="UBIQUITIN CARBOXYL-TERMINAL HYDROLASE"/>
    <property type="match status" value="1"/>
</dbReference>
<dbReference type="AlphaFoldDB" id="A0A5J4VP61"/>
<keyword evidence="5 7" id="KW-0378">Hydrolase</keyword>
<evidence type="ECO:0000256" key="4">
    <source>
        <dbReference type="ARBA" id="ARBA00022786"/>
    </source>
</evidence>